<dbReference type="Gene3D" id="2.30.30.20">
    <property type="entry name" value="Aspartate carbamoyltransferase regulatory subunit, C-terminal domain"/>
    <property type="match status" value="1"/>
</dbReference>
<dbReference type="Proteomes" id="UP000183815">
    <property type="component" value="Unassembled WGS sequence"/>
</dbReference>
<keyword evidence="6 7" id="KW-0665">Pyrimidine biosynthesis</keyword>
<dbReference type="InterPro" id="IPR002801">
    <property type="entry name" value="Asp_carbamoylTrfase_reg"/>
</dbReference>
<evidence type="ECO:0000256" key="1">
    <source>
        <dbReference type="ARBA" id="ARBA00002565"/>
    </source>
</evidence>
<dbReference type="InterPro" id="IPR036792">
    <property type="entry name" value="Asp_carbatrfase_reg_C_sf"/>
</dbReference>
<keyword evidence="4 7" id="KW-0479">Metal-binding</keyword>
<dbReference type="GO" id="GO:0006221">
    <property type="term" value="P:pyrimidine nucleotide biosynthetic process"/>
    <property type="evidence" value="ECO:0007669"/>
    <property type="project" value="UniProtKB-UniRule"/>
</dbReference>
<dbReference type="SUPFAM" id="SSF57825">
    <property type="entry name" value="Aspartate carbamoyltransferase, Regulatory-chain, C-terminal domain"/>
    <property type="match status" value="1"/>
</dbReference>
<evidence type="ECO:0000313" key="11">
    <source>
        <dbReference type="Proteomes" id="UP000183815"/>
    </source>
</evidence>
<evidence type="ECO:0000256" key="4">
    <source>
        <dbReference type="ARBA" id="ARBA00022723"/>
    </source>
</evidence>
<evidence type="ECO:0000256" key="2">
    <source>
        <dbReference type="ARBA" id="ARBA00010498"/>
    </source>
</evidence>
<name>A0A1J5TDM0_9ARCH</name>
<organism evidence="10 11">
    <name type="scientific">Marine Group III euryarchaeote CG-Bathy1</name>
    <dbReference type="NCBI Taxonomy" id="1889001"/>
    <lineage>
        <taxon>Archaea</taxon>
        <taxon>Methanobacteriati</taxon>
        <taxon>Thermoplasmatota</taxon>
        <taxon>Thermoplasmata</taxon>
        <taxon>Candidatus Thermoprofundales</taxon>
    </lineage>
</organism>
<dbReference type="AlphaFoldDB" id="A0A1J5TDM0"/>
<evidence type="ECO:0000256" key="3">
    <source>
        <dbReference type="ARBA" id="ARBA00021764"/>
    </source>
</evidence>
<gene>
    <name evidence="7" type="primary">pyrI</name>
    <name evidence="10" type="ORF">BEU04_03085</name>
</gene>
<dbReference type="GO" id="GO:0046872">
    <property type="term" value="F:metal ion binding"/>
    <property type="evidence" value="ECO:0007669"/>
    <property type="project" value="UniProtKB-KW"/>
</dbReference>
<comment type="caution">
    <text evidence="10">The sequence shown here is derived from an EMBL/GenBank/DDBJ whole genome shotgun (WGS) entry which is preliminary data.</text>
</comment>
<reference evidence="10 11" key="1">
    <citation type="submission" date="2016-08" db="EMBL/GenBank/DDBJ databases">
        <title>New Insights into Marine Group III Euryarchaeota, from dark to light.</title>
        <authorList>
            <person name="Haro-Moreno J.M."/>
            <person name="Rodriguez-Valera F."/>
            <person name="Lopez-Garcia P."/>
            <person name="Moreira D."/>
            <person name="Martin-Cuadrado A.B."/>
        </authorList>
    </citation>
    <scope>NUCLEOTIDE SEQUENCE [LARGE SCALE GENOMIC DNA]</scope>
    <source>
        <strain evidence="10">CG-Bathy1</strain>
    </source>
</reference>
<evidence type="ECO:0000259" key="8">
    <source>
        <dbReference type="Pfam" id="PF01948"/>
    </source>
</evidence>
<dbReference type="GO" id="GO:0016740">
    <property type="term" value="F:transferase activity"/>
    <property type="evidence" value="ECO:0007669"/>
    <property type="project" value="UniProtKB-KW"/>
</dbReference>
<dbReference type="GO" id="GO:0009347">
    <property type="term" value="C:aspartate carbamoyltransferase complex"/>
    <property type="evidence" value="ECO:0007669"/>
    <property type="project" value="InterPro"/>
</dbReference>
<keyword evidence="5 7" id="KW-0862">Zinc</keyword>
<comment type="similarity">
    <text evidence="2 7">Belongs to the PyrI family.</text>
</comment>
<feature type="domain" description="Aspartate carbamoyltransferase regulatory subunit C-terminal" evidence="9">
    <location>
        <begin position="102"/>
        <end position="147"/>
    </location>
</feature>
<proteinExistence type="inferred from homology"/>
<dbReference type="GO" id="GO:0006207">
    <property type="term" value="P:'de novo' pyrimidine nucleobase biosynthetic process"/>
    <property type="evidence" value="ECO:0007669"/>
    <property type="project" value="InterPro"/>
</dbReference>
<dbReference type="HAMAP" id="MF_00002">
    <property type="entry name" value="Asp_carb_tr_reg"/>
    <property type="match status" value="1"/>
</dbReference>
<dbReference type="NCBIfam" id="TIGR00240">
    <property type="entry name" value="ATCase_reg"/>
    <property type="match status" value="1"/>
</dbReference>
<evidence type="ECO:0000313" key="10">
    <source>
        <dbReference type="EMBL" id="OIR14421.1"/>
    </source>
</evidence>
<evidence type="ECO:0000256" key="6">
    <source>
        <dbReference type="ARBA" id="ARBA00022975"/>
    </source>
</evidence>
<sequence>MEGNLLKVQPIRNGTVIDHINANMALKIIQILRLSDSGSTVSVLINVPSKKLNKKDMIKIEDRELSKEDSAKLALLSPGAHVNIIRNYTVAEKLPVKIPNTISNVASCPSTNCISNNERGSTSRLELKSEVPLILSCYYCNRRVDENNLVLN</sequence>
<comment type="subunit">
    <text evidence="7">Contains catalytic and regulatory chains.</text>
</comment>
<dbReference type="EMBL" id="MIYU01000019">
    <property type="protein sequence ID" value="OIR14421.1"/>
    <property type="molecule type" value="Genomic_DNA"/>
</dbReference>
<comment type="function">
    <text evidence="1 7">Involved in allosteric regulation of aspartate carbamoyltransferase.</text>
</comment>
<evidence type="ECO:0000256" key="7">
    <source>
        <dbReference type="HAMAP-Rule" id="MF_00002"/>
    </source>
</evidence>
<feature type="binding site" evidence="7">
    <location>
        <position position="140"/>
    </location>
    <ligand>
        <name>Zn(2+)</name>
        <dbReference type="ChEBI" id="CHEBI:29105"/>
    </ligand>
</feature>
<feature type="binding site" evidence="7">
    <location>
        <position position="108"/>
    </location>
    <ligand>
        <name>Zn(2+)</name>
        <dbReference type="ChEBI" id="CHEBI:29105"/>
    </ligand>
</feature>
<keyword evidence="10" id="KW-0808">Transferase</keyword>
<feature type="binding site" evidence="7">
    <location>
        <position position="113"/>
    </location>
    <ligand>
        <name>Zn(2+)</name>
        <dbReference type="ChEBI" id="CHEBI:29105"/>
    </ligand>
</feature>
<accession>A0A1J5TDM0</accession>
<dbReference type="InterPro" id="IPR036793">
    <property type="entry name" value="Asp_carbatrfase_reg_N_sf"/>
</dbReference>
<dbReference type="PANTHER" id="PTHR35805:SF1">
    <property type="entry name" value="ASPARTATE CARBAMOYLTRANSFERASE REGULATORY CHAIN"/>
    <property type="match status" value="1"/>
</dbReference>
<dbReference type="Pfam" id="PF01948">
    <property type="entry name" value="PyrI"/>
    <property type="match status" value="1"/>
</dbReference>
<dbReference type="SUPFAM" id="SSF54893">
    <property type="entry name" value="Aspartate carbamoyltransferase, Regulatory-chain, N-terminal domain"/>
    <property type="match status" value="1"/>
</dbReference>
<dbReference type="InterPro" id="IPR020545">
    <property type="entry name" value="Asp_carbamoyltransf_reg_N"/>
</dbReference>
<protein>
    <recommendedName>
        <fullName evidence="3 7">Aspartate carbamoyltransferase regulatory chain</fullName>
    </recommendedName>
</protein>
<feature type="binding site" evidence="7">
    <location>
        <position position="137"/>
    </location>
    <ligand>
        <name>Zn(2+)</name>
        <dbReference type="ChEBI" id="CHEBI:29105"/>
    </ligand>
</feature>
<comment type="cofactor">
    <cofactor evidence="7">
        <name>Zn(2+)</name>
        <dbReference type="ChEBI" id="CHEBI:29105"/>
    </cofactor>
    <text evidence="7">Binds 1 zinc ion per subunit.</text>
</comment>
<feature type="domain" description="Aspartate carbamoyltransferase regulatory subunit N-terminal" evidence="8">
    <location>
        <begin position="6"/>
        <end position="96"/>
    </location>
</feature>
<evidence type="ECO:0000256" key="5">
    <source>
        <dbReference type="ARBA" id="ARBA00022833"/>
    </source>
</evidence>
<dbReference type="Gene3D" id="3.30.70.140">
    <property type="entry name" value="Aspartate carbamoyltransferase regulatory subunit, N-terminal domain"/>
    <property type="match status" value="1"/>
</dbReference>
<evidence type="ECO:0000259" key="9">
    <source>
        <dbReference type="Pfam" id="PF02748"/>
    </source>
</evidence>
<dbReference type="InterPro" id="IPR020542">
    <property type="entry name" value="Asp_carbamoyltrfase_reg_C"/>
</dbReference>
<dbReference type="Pfam" id="PF02748">
    <property type="entry name" value="PyrI_C"/>
    <property type="match status" value="1"/>
</dbReference>
<dbReference type="PANTHER" id="PTHR35805">
    <property type="entry name" value="ASPARTATE CARBAMOYLTRANSFERASE REGULATORY CHAIN"/>
    <property type="match status" value="1"/>
</dbReference>